<dbReference type="Gene3D" id="2.40.160.10">
    <property type="entry name" value="Porin"/>
    <property type="match status" value="1"/>
</dbReference>
<protein>
    <recommendedName>
        <fullName evidence="4">Porin</fullName>
    </recommendedName>
</protein>
<keyword evidence="1" id="KW-0732">Signal</keyword>
<accession>A0A9D7S6Z6</accession>
<organism evidence="2 3">
    <name type="scientific">Candidatus Defluviibacterium haderslevense</name>
    <dbReference type="NCBI Taxonomy" id="2981993"/>
    <lineage>
        <taxon>Bacteria</taxon>
        <taxon>Pseudomonadati</taxon>
        <taxon>Bacteroidota</taxon>
        <taxon>Saprospiria</taxon>
        <taxon>Saprospirales</taxon>
        <taxon>Saprospiraceae</taxon>
        <taxon>Candidatus Defluviibacterium</taxon>
    </lineage>
</organism>
<evidence type="ECO:0000256" key="1">
    <source>
        <dbReference type="SAM" id="SignalP"/>
    </source>
</evidence>
<dbReference type="AlphaFoldDB" id="A0A9D7S6Z6"/>
<feature type="signal peptide" evidence="1">
    <location>
        <begin position="1"/>
        <end position="23"/>
    </location>
</feature>
<comment type="caution">
    <text evidence="2">The sequence shown here is derived from an EMBL/GenBank/DDBJ whole genome shotgun (WGS) entry which is preliminary data.</text>
</comment>
<evidence type="ECO:0008006" key="4">
    <source>
        <dbReference type="Google" id="ProtNLM"/>
    </source>
</evidence>
<feature type="chain" id="PRO_5038365544" description="Porin" evidence="1">
    <location>
        <begin position="24"/>
        <end position="480"/>
    </location>
</feature>
<dbReference type="InterPro" id="IPR023614">
    <property type="entry name" value="Porin_dom_sf"/>
</dbReference>
<evidence type="ECO:0000313" key="3">
    <source>
        <dbReference type="Proteomes" id="UP000808349"/>
    </source>
</evidence>
<dbReference type="EMBL" id="JADKFW010000004">
    <property type="protein sequence ID" value="MBK9717030.1"/>
    <property type="molecule type" value="Genomic_DNA"/>
</dbReference>
<sequence length="480" mass="54412">MKNKQLTHFLICLIGFISFNLSAQDSGIQYYRDNNKSGINVFEPSKTADQPEFKGLHFKFGASFTQDFQSLKHSNTPTFAIDPRDPNFNTNLLYGTTTSDSTTATLTGFNTAMANLNLDVQLGDGIRMCVESYMSTRHHNEFWVKGGYIQVDKLPMFGNPEWFKKYLRLKVGHFQPNYGDMQFRRSDGGNTMYNPFVENNILDAFTTEIGGEAYVFPIKGLMLMVGMTGGTLEGNIDVSDARPEPFTFDKTKRKPSFLAKVAYDNSINKLRYRLSASIYQNGGSPNHTLYYGDRAGSHYFMVMEQNRSEIRVDGISQGIGQSTYRNNKDSGRFIPVFNSEVNSFMVNAFVKYMGLEFFGTFESAEGRVELPFYLRKDEPRKVSQYSTELVYRFCKKEQCYLGVRYNSMTGTPFVASSAFAPPPAATEDGTITRLAIAAGWFPLHNLQIKGEYVMQKYNDFKDYRKDGEFSGFVLEAAVSF</sequence>
<dbReference type="Proteomes" id="UP000808349">
    <property type="component" value="Unassembled WGS sequence"/>
</dbReference>
<reference evidence="2 3" key="1">
    <citation type="submission" date="2020-10" db="EMBL/GenBank/DDBJ databases">
        <title>Connecting structure to function with the recovery of over 1000 high-quality activated sludge metagenome-assembled genomes encoding full-length rRNA genes using long-read sequencing.</title>
        <authorList>
            <person name="Singleton C.M."/>
            <person name="Petriglieri F."/>
            <person name="Kristensen J.M."/>
            <person name="Kirkegaard R.H."/>
            <person name="Michaelsen T.Y."/>
            <person name="Andersen M.H."/>
            <person name="Karst S.M."/>
            <person name="Dueholm M.S."/>
            <person name="Nielsen P.H."/>
            <person name="Albertsen M."/>
        </authorList>
    </citation>
    <scope>NUCLEOTIDE SEQUENCE [LARGE SCALE GENOMIC DNA]</scope>
    <source>
        <strain evidence="2">Ribe_18-Q3-R11-54_BAT3C.373</strain>
    </source>
</reference>
<proteinExistence type="predicted"/>
<name>A0A9D7S6Z6_9BACT</name>
<gene>
    <name evidence="2" type="ORF">IPO85_05875</name>
</gene>
<evidence type="ECO:0000313" key="2">
    <source>
        <dbReference type="EMBL" id="MBK9717030.1"/>
    </source>
</evidence>
<dbReference type="SUPFAM" id="SSF56935">
    <property type="entry name" value="Porins"/>
    <property type="match status" value="1"/>
</dbReference>